<sequence>MLARWLLKVCTNTGSHDQTEDNTNQNLIDQSSDDCSSENAGVPTVDDLHVVDNHNVNCASDNSIFNEDADAQMALNNCLNDIHEPISQVEIVRAIRKIKTGKACGSDGIPPELYKCEL</sequence>
<evidence type="ECO:0000313" key="3">
    <source>
        <dbReference type="Proteomes" id="UP000762676"/>
    </source>
</evidence>
<evidence type="ECO:0000256" key="1">
    <source>
        <dbReference type="SAM" id="MobiDB-lite"/>
    </source>
</evidence>
<protein>
    <recommendedName>
        <fullName evidence="4">Reverse transcriptase domain-containing protein</fullName>
    </recommendedName>
</protein>
<comment type="caution">
    <text evidence="2">The sequence shown here is derived from an EMBL/GenBank/DDBJ whole genome shotgun (WGS) entry which is preliminary data.</text>
</comment>
<dbReference type="Proteomes" id="UP000762676">
    <property type="component" value="Unassembled WGS sequence"/>
</dbReference>
<keyword evidence="3" id="KW-1185">Reference proteome</keyword>
<evidence type="ECO:0000313" key="2">
    <source>
        <dbReference type="EMBL" id="GFS06775.1"/>
    </source>
</evidence>
<dbReference type="AlphaFoldDB" id="A0AAV4IA40"/>
<feature type="region of interest" description="Disordered" evidence="1">
    <location>
        <begin position="14"/>
        <end position="41"/>
    </location>
</feature>
<gene>
    <name evidence="2" type="ORF">ElyMa_002972800</name>
</gene>
<name>A0AAV4IA40_9GAST</name>
<dbReference type="EMBL" id="BMAT01006126">
    <property type="protein sequence ID" value="GFS06775.1"/>
    <property type="molecule type" value="Genomic_DNA"/>
</dbReference>
<organism evidence="2 3">
    <name type="scientific">Elysia marginata</name>
    <dbReference type="NCBI Taxonomy" id="1093978"/>
    <lineage>
        <taxon>Eukaryota</taxon>
        <taxon>Metazoa</taxon>
        <taxon>Spiralia</taxon>
        <taxon>Lophotrochozoa</taxon>
        <taxon>Mollusca</taxon>
        <taxon>Gastropoda</taxon>
        <taxon>Heterobranchia</taxon>
        <taxon>Euthyneura</taxon>
        <taxon>Panpulmonata</taxon>
        <taxon>Sacoglossa</taxon>
        <taxon>Placobranchoidea</taxon>
        <taxon>Plakobranchidae</taxon>
        <taxon>Elysia</taxon>
    </lineage>
</organism>
<accession>A0AAV4IA40</accession>
<reference evidence="2 3" key="1">
    <citation type="journal article" date="2021" name="Elife">
        <title>Chloroplast acquisition without the gene transfer in kleptoplastic sea slugs, Plakobranchus ocellatus.</title>
        <authorList>
            <person name="Maeda T."/>
            <person name="Takahashi S."/>
            <person name="Yoshida T."/>
            <person name="Shimamura S."/>
            <person name="Takaki Y."/>
            <person name="Nagai Y."/>
            <person name="Toyoda A."/>
            <person name="Suzuki Y."/>
            <person name="Arimoto A."/>
            <person name="Ishii H."/>
            <person name="Satoh N."/>
            <person name="Nishiyama T."/>
            <person name="Hasebe M."/>
            <person name="Maruyama T."/>
            <person name="Minagawa J."/>
            <person name="Obokata J."/>
            <person name="Shigenobu S."/>
        </authorList>
    </citation>
    <scope>NUCLEOTIDE SEQUENCE [LARGE SCALE GENOMIC DNA]</scope>
</reference>
<feature type="compositionally biased region" description="Polar residues" evidence="1">
    <location>
        <begin position="14"/>
        <end position="30"/>
    </location>
</feature>
<evidence type="ECO:0008006" key="4">
    <source>
        <dbReference type="Google" id="ProtNLM"/>
    </source>
</evidence>
<proteinExistence type="predicted"/>